<dbReference type="InterPro" id="IPR029044">
    <property type="entry name" value="Nucleotide-diphossugar_trans"/>
</dbReference>
<gene>
    <name evidence="6" type="primary">kpsU</name>
    <name evidence="5" type="synonym">kdsB</name>
    <name evidence="6" type="ORF">BSF38_04620</name>
</gene>
<comment type="pathway">
    <text evidence="5">Nucleotide-sugar biosynthesis; CMP-3-deoxy-D-manno-octulosonate biosynthesis; CMP-3-deoxy-D-manno-octulosonate from 3-deoxy-D-manno-octulosonate and CTP: step 1/1.</text>
</comment>
<evidence type="ECO:0000313" key="7">
    <source>
        <dbReference type="Proteomes" id="UP000186309"/>
    </source>
</evidence>
<keyword evidence="5" id="KW-0963">Cytoplasm</keyword>
<dbReference type="CDD" id="cd02517">
    <property type="entry name" value="CMP-KDO-Synthetase"/>
    <property type="match status" value="1"/>
</dbReference>
<dbReference type="InterPro" id="IPR003329">
    <property type="entry name" value="Cytidylyl_trans"/>
</dbReference>
<comment type="function">
    <text evidence="5">Activates KDO (a required 8-carbon sugar) for incorporation into bacterial lipopolysaccharide in Gram-negative bacteria.</text>
</comment>
<dbReference type="STRING" id="1387353.BSF38_04620"/>
<dbReference type="NCBIfam" id="NF003952">
    <property type="entry name" value="PRK05450.1-5"/>
    <property type="match status" value="1"/>
</dbReference>
<reference evidence="7" key="1">
    <citation type="submission" date="2016-12" db="EMBL/GenBank/DDBJ databases">
        <title>Comparative genomics of four Isosphaeraceae planctomycetes: a common pool of plasmids and glycoside hydrolase genes.</title>
        <authorList>
            <person name="Ivanova A."/>
        </authorList>
    </citation>
    <scope>NUCLEOTIDE SEQUENCE [LARGE SCALE GENOMIC DNA]</scope>
    <source>
        <strain evidence="7">PX4</strain>
    </source>
</reference>
<evidence type="ECO:0000256" key="5">
    <source>
        <dbReference type="HAMAP-Rule" id="MF_00057"/>
    </source>
</evidence>
<dbReference type="AlphaFoldDB" id="A0A1U7CVU0"/>
<dbReference type="InterPro" id="IPR004528">
    <property type="entry name" value="KdsB"/>
</dbReference>
<dbReference type="SUPFAM" id="SSF53448">
    <property type="entry name" value="Nucleotide-diphospho-sugar transferases"/>
    <property type="match status" value="1"/>
</dbReference>
<evidence type="ECO:0000256" key="3">
    <source>
        <dbReference type="ARBA" id="ARBA00022695"/>
    </source>
</evidence>
<protein>
    <recommendedName>
        <fullName evidence="5">3-deoxy-manno-octulosonate cytidylyltransferase</fullName>
        <ecNumber evidence="5">2.7.7.38</ecNumber>
    </recommendedName>
    <alternativeName>
        <fullName evidence="5">CMP-2-keto-3-deoxyoctulosonic acid synthase</fullName>
        <shortName evidence="5">CKS</shortName>
        <shortName evidence="5">CMP-KDO synthase</shortName>
    </alternativeName>
</protein>
<dbReference type="Gene3D" id="3.90.550.10">
    <property type="entry name" value="Spore Coat Polysaccharide Biosynthesis Protein SpsA, Chain A"/>
    <property type="match status" value="1"/>
</dbReference>
<evidence type="ECO:0000256" key="4">
    <source>
        <dbReference type="ARBA" id="ARBA00022985"/>
    </source>
</evidence>
<dbReference type="Proteomes" id="UP000186309">
    <property type="component" value="Chromosome"/>
</dbReference>
<evidence type="ECO:0000313" key="6">
    <source>
        <dbReference type="EMBL" id="APW63062.1"/>
    </source>
</evidence>
<dbReference type="RefSeq" id="WP_076349463.1">
    <property type="nucleotide sequence ID" value="NZ_CP019082.1"/>
</dbReference>
<dbReference type="EC" id="2.7.7.38" evidence="5"/>
<dbReference type="PANTHER" id="PTHR42866">
    <property type="entry name" value="3-DEOXY-MANNO-OCTULOSONATE CYTIDYLYLTRANSFERASE"/>
    <property type="match status" value="1"/>
</dbReference>
<dbReference type="NCBIfam" id="NF009905">
    <property type="entry name" value="PRK13368.1"/>
    <property type="match status" value="1"/>
</dbReference>
<evidence type="ECO:0000256" key="1">
    <source>
        <dbReference type="ARBA" id="ARBA00004370"/>
    </source>
</evidence>
<comment type="catalytic activity">
    <reaction evidence="5">
        <text>3-deoxy-alpha-D-manno-oct-2-ulosonate + CTP = CMP-3-deoxy-beta-D-manno-octulosonate + diphosphate</text>
        <dbReference type="Rhea" id="RHEA:23448"/>
        <dbReference type="ChEBI" id="CHEBI:33019"/>
        <dbReference type="ChEBI" id="CHEBI:37563"/>
        <dbReference type="ChEBI" id="CHEBI:85986"/>
        <dbReference type="ChEBI" id="CHEBI:85987"/>
        <dbReference type="EC" id="2.7.7.38"/>
    </reaction>
</comment>
<organism evidence="6 7">
    <name type="scientific">Paludisphaera borealis</name>
    <dbReference type="NCBI Taxonomy" id="1387353"/>
    <lineage>
        <taxon>Bacteria</taxon>
        <taxon>Pseudomonadati</taxon>
        <taxon>Planctomycetota</taxon>
        <taxon>Planctomycetia</taxon>
        <taxon>Isosphaerales</taxon>
        <taxon>Isosphaeraceae</taxon>
        <taxon>Paludisphaera</taxon>
    </lineage>
</organism>
<dbReference type="NCBIfam" id="NF003950">
    <property type="entry name" value="PRK05450.1-3"/>
    <property type="match status" value="1"/>
</dbReference>
<keyword evidence="7" id="KW-1185">Reference proteome</keyword>
<comment type="similarity">
    <text evidence="5">Belongs to the KdsB family.</text>
</comment>
<keyword evidence="4 5" id="KW-0448">Lipopolysaccharide biosynthesis</keyword>
<sequence>MENVAVIPARFASTRLPGKPLLSDTGRPLIQHVVEAARRAKSLGRVVVATDDRRIADAVAAFGGEFVMTRADHATGSDRVAEAASLLPEAAIIVNIQGDEPEIEGSTIDHLIKLLENDPEAPMATLATPIRDGAIYHDPSCVKVVVSTRGRALYFSRSPIPCHRDGLPDFPTAEPPAAFLHLGLYAYRRDFLFKISGLPRSPLEAAEKLEQLRVLEAGYPIAIGVVEESSIGVDTPEDYRRFVERWRRAHPG</sequence>
<dbReference type="GO" id="GO:0008690">
    <property type="term" value="F:3-deoxy-manno-octulosonate cytidylyltransferase activity"/>
    <property type="evidence" value="ECO:0007669"/>
    <property type="project" value="UniProtKB-UniRule"/>
</dbReference>
<dbReference type="GO" id="GO:0009103">
    <property type="term" value="P:lipopolysaccharide biosynthetic process"/>
    <property type="evidence" value="ECO:0007669"/>
    <property type="project" value="UniProtKB-UniRule"/>
</dbReference>
<dbReference type="HAMAP" id="MF_00057">
    <property type="entry name" value="KdsB"/>
    <property type="match status" value="1"/>
</dbReference>
<evidence type="ECO:0000256" key="2">
    <source>
        <dbReference type="ARBA" id="ARBA00022679"/>
    </source>
</evidence>
<dbReference type="FunFam" id="3.90.550.10:FF:000011">
    <property type="entry name" value="3-deoxy-manno-octulosonate cytidylyltransferase"/>
    <property type="match status" value="1"/>
</dbReference>
<dbReference type="GO" id="GO:0016020">
    <property type="term" value="C:membrane"/>
    <property type="evidence" value="ECO:0007669"/>
    <property type="project" value="UniProtKB-SubCell"/>
</dbReference>
<dbReference type="NCBIfam" id="TIGR00466">
    <property type="entry name" value="kdsB"/>
    <property type="match status" value="1"/>
</dbReference>
<keyword evidence="2 5" id="KW-0808">Transferase</keyword>
<keyword evidence="3 5" id="KW-0548">Nucleotidyltransferase</keyword>
<dbReference type="KEGG" id="pbor:BSF38_04620"/>
<dbReference type="PANTHER" id="PTHR42866:SF2">
    <property type="entry name" value="3-DEOXY-MANNO-OCTULOSONATE CYTIDYLYLTRANSFERASE, MITOCHONDRIAL"/>
    <property type="match status" value="1"/>
</dbReference>
<proteinExistence type="inferred from homology"/>
<dbReference type="GO" id="GO:0033468">
    <property type="term" value="P:CMP-keto-3-deoxy-D-manno-octulosonic acid biosynthetic process"/>
    <property type="evidence" value="ECO:0007669"/>
    <property type="project" value="UniProtKB-UniRule"/>
</dbReference>
<name>A0A1U7CVU0_9BACT</name>
<accession>A0A1U7CVU0</accession>
<dbReference type="UniPathway" id="UPA00358">
    <property type="reaction ID" value="UER00476"/>
</dbReference>
<dbReference type="EMBL" id="CP019082">
    <property type="protein sequence ID" value="APW63062.1"/>
    <property type="molecule type" value="Genomic_DNA"/>
</dbReference>
<comment type="subcellular location">
    <subcellularLocation>
        <location evidence="5">Cytoplasm</location>
    </subcellularLocation>
    <subcellularLocation>
        <location evidence="1">Membrane</location>
    </subcellularLocation>
</comment>
<dbReference type="Pfam" id="PF02348">
    <property type="entry name" value="CTP_transf_3"/>
    <property type="match status" value="1"/>
</dbReference>
<dbReference type="GO" id="GO:0005829">
    <property type="term" value="C:cytosol"/>
    <property type="evidence" value="ECO:0007669"/>
    <property type="project" value="TreeGrafter"/>
</dbReference>
<dbReference type="OrthoDB" id="9815559at2"/>